<evidence type="ECO:0000256" key="1">
    <source>
        <dbReference type="ARBA" id="ARBA00004168"/>
    </source>
</evidence>
<dbReference type="Proteomes" id="UP000199087">
    <property type="component" value="Unassembled WGS sequence"/>
</dbReference>
<evidence type="ECO:0000259" key="9">
    <source>
        <dbReference type="Pfam" id="PF00746"/>
    </source>
</evidence>
<organism evidence="10 11">
    <name type="scientific">Neobacillus massiliamazoniensis</name>
    <dbReference type="NCBI Taxonomy" id="1499688"/>
    <lineage>
        <taxon>Bacteria</taxon>
        <taxon>Bacillati</taxon>
        <taxon>Bacillota</taxon>
        <taxon>Bacilli</taxon>
        <taxon>Bacillales</taxon>
        <taxon>Bacillaceae</taxon>
        <taxon>Neobacillus</taxon>
    </lineage>
</organism>
<dbReference type="Pfam" id="PF00746">
    <property type="entry name" value="Gram_pos_anchor"/>
    <property type="match status" value="1"/>
</dbReference>
<keyword evidence="2" id="KW-0134">Cell wall</keyword>
<comment type="subcellular location">
    <subcellularLocation>
        <location evidence="1">Secreted</location>
        <location evidence="1">Cell wall</location>
        <topology evidence="1">Peptidoglycan-anchor</topology>
    </subcellularLocation>
</comment>
<gene>
    <name evidence="10" type="ORF">BN000_02780</name>
</gene>
<evidence type="ECO:0000313" key="11">
    <source>
        <dbReference type="Proteomes" id="UP000199087"/>
    </source>
</evidence>
<dbReference type="STRING" id="1499688.BN000_02780"/>
<evidence type="ECO:0000256" key="4">
    <source>
        <dbReference type="ARBA" id="ARBA00022729"/>
    </source>
</evidence>
<evidence type="ECO:0000256" key="6">
    <source>
        <dbReference type="SAM" id="MobiDB-lite"/>
    </source>
</evidence>
<accession>A0A0U1NXS4</accession>
<dbReference type="InterPro" id="IPR019931">
    <property type="entry name" value="LPXTG_anchor"/>
</dbReference>
<keyword evidence="7" id="KW-0472">Membrane</keyword>
<dbReference type="NCBIfam" id="TIGR01167">
    <property type="entry name" value="LPXTG_anchor"/>
    <property type="match status" value="1"/>
</dbReference>
<feature type="compositionally biased region" description="Low complexity" evidence="6">
    <location>
        <begin position="641"/>
        <end position="670"/>
    </location>
</feature>
<evidence type="ECO:0000313" key="10">
    <source>
        <dbReference type="EMBL" id="CRK82829.1"/>
    </source>
</evidence>
<feature type="region of interest" description="Disordered" evidence="6">
    <location>
        <begin position="639"/>
        <end position="672"/>
    </location>
</feature>
<dbReference type="PANTHER" id="PTHR35399:SF2">
    <property type="entry name" value="DUF839 DOMAIN-CONTAINING PROTEIN"/>
    <property type="match status" value="1"/>
</dbReference>
<keyword evidence="3" id="KW-0964">Secreted</keyword>
<dbReference type="RefSeq" id="WP_176699784.1">
    <property type="nucleotide sequence ID" value="NZ_CVRB01000003.1"/>
</dbReference>
<keyword evidence="7" id="KW-1133">Transmembrane helix</keyword>
<evidence type="ECO:0000256" key="7">
    <source>
        <dbReference type="SAM" id="Phobius"/>
    </source>
</evidence>
<feature type="signal peptide" evidence="8">
    <location>
        <begin position="1"/>
        <end position="32"/>
    </location>
</feature>
<feature type="domain" description="Gram-positive cocci surface proteins LPxTG" evidence="9">
    <location>
        <begin position="665"/>
        <end position="702"/>
    </location>
</feature>
<sequence length="707" mass="76911" precursor="true">MEKVKKKKIISAGLTLGLTLSLMIPAATPFQAAEEVKIKSVKFNGMEAPKTLDEMASVQSKASVNVTYSNGETKTFPLVYNKLFQTNDKIVTNKGQKIAAGTPIDVNGNPIMDHSVPTDVVPFISDSPDSNSLMRPMGNDNSLYLVTHYEYQTIDHTGKSAYGVVPASMTVSKLMQNTQTGELQLMDAVKADMSAGNGIWIPCNGSLTPWNTHLGSEEYEPDARKFESNPTSDPTNVKSFAKYYFGDEAKANPYFYGFIPEVTVSPTGTTKVVKHYSAGRKSNELMRFMDDKRTAYFGDDGSYTTMFMYIADKEADLSAGTLYAAKFAQTGTENGGSGNINWIKLGHATDDEVKNIIDKGGANGQPIKFSDIFDVSDKPQDGFTAVKQYSYGSIEYLKLKPGMEKAAAFLEPRRYAAMLGATSEFNKMEGIAANNKDKKLYMAITDVSKGMEANSNDPTDDIHLPKINSGVTFEFNLTNGLKDTNGNNINSNYVAANMHGLVVGKDLPTPDEYGNTADPNSVANTDNLSYSEELRTLFIGEDSSKHINNFVWAYNVDTKELTRILSVPAGAEATGLMVSEAINGYTYIMSNFQHPGDELDSFKPTKFAINDLKNAVDKYIGINKAGMVGYLTLGQPVQTSNNNDANTTPGNDNGNNNTTQGTNDNNDKGNALPNTATSNFNFILSGLALILAGVGAFFFRKRLSKSE</sequence>
<evidence type="ECO:0000256" key="2">
    <source>
        <dbReference type="ARBA" id="ARBA00022512"/>
    </source>
</evidence>
<proteinExistence type="predicted"/>
<keyword evidence="4 8" id="KW-0732">Signal</keyword>
<keyword evidence="5" id="KW-0572">Peptidoglycan-anchor</keyword>
<protein>
    <submittedName>
        <fullName evidence="10">Gram positive anchor</fullName>
    </submittedName>
</protein>
<keyword evidence="7" id="KW-0812">Transmembrane</keyword>
<evidence type="ECO:0000256" key="5">
    <source>
        <dbReference type="ARBA" id="ARBA00023088"/>
    </source>
</evidence>
<feature type="transmembrane region" description="Helical" evidence="7">
    <location>
        <begin position="680"/>
        <end position="699"/>
    </location>
</feature>
<dbReference type="PANTHER" id="PTHR35399">
    <property type="entry name" value="SLR8030 PROTEIN"/>
    <property type="match status" value="1"/>
</dbReference>
<evidence type="ECO:0000256" key="8">
    <source>
        <dbReference type="SAM" id="SignalP"/>
    </source>
</evidence>
<name>A0A0U1NXS4_9BACI</name>
<dbReference type="EMBL" id="CVRB01000003">
    <property type="protein sequence ID" value="CRK82829.1"/>
    <property type="molecule type" value="Genomic_DNA"/>
</dbReference>
<keyword evidence="11" id="KW-1185">Reference proteome</keyword>
<feature type="chain" id="PRO_5006712451" evidence="8">
    <location>
        <begin position="33"/>
        <end position="707"/>
    </location>
</feature>
<dbReference type="AlphaFoldDB" id="A0A0U1NXS4"/>
<reference evidence="11" key="1">
    <citation type="submission" date="2015-05" db="EMBL/GenBank/DDBJ databases">
        <authorList>
            <person name="Urmite Genomes"/>
        </authorList>
    </citation>
    <scope>NUCLEOTIDE SEQUENCE [LARGE SCALE GENOMIC DNA]</scope>
    <source>
        <strain evidence="11">LF1</strain>
    </source>
</reference>
<evidence type="ECO:0000256" key="3">
    <source>
        <dbReference type="ARBA" id="ARBA00022525"/>
    </source>
</evidence>